<sequence length="699" mass="75521">MDLMVGRNDVFSALGNSIRFFSPKVVALVGERGSGRTSVVESLGGITNQTHTVFWPTSEVVPTILNQLYCDLMGDFETPPILSALIHTLQEELGGRSDLLPLIVIDAPYVHGPELSDVVSSLMPVLTKLRALTVITMTPGQLAAFPEELLAEMDVTEPLSHLDRGQMAELIGKRVHKASRSAWTAPGPLLDMVMKQTSGHVGRAMRLLRDLVDHSRGMPVTNQRNLDLSVTYSERGRTKVDDGTFQRVSEAAPPILETEIDLSESGTVNDTESDINFSTDERKSKGGAATSTENEGLPLTDRPSNDGVTKEDSIESPASESESLFPSLAQAAEDWGEPTNLSEAESTTPETLHEQEGEAGSPVDDLEEEDEDEWPEDWDEEPKTEFKPQSSGGNPAPDYPDSSFTTSDSAAADSEHTSTDSKPEFPLPRDEAGGAEILEMAPGTAPPPTAGRFGGLRDRNRDAKLTQPAGRAQPVRKAPKTQGPHKAQPATGQSAPRKGRRVETDDPHVDLWVAEGAESPFDETNGAGSNQPIHSGNQPSSDLSDRVSHLSTPPAPGSSQSSEIAPTEAGSNEIEPTNTAPDDYEPEPFEPAPEEVRNALSHIRRPRPIQHAPGLDINQLMSLGDSEMTILEQAIEREISPSDEYLQTELAVGRPRLSQLFNGMSKYGILTARKQGRTRLFRISAQAKDHLTNLGSGGE</sequence>
<name>A0A075I2A1_9EURY</name>
<feature type="compositionally biased region" description="Low complexity" evidence="1">
    <location>
        <begin position="401"/>
        <end position="412"/>
    </location>
</feature>
<reference evidence="2" key="1">
    <citation type="journal article" date="2014" name="Genome Biol. Evol.">
        <title>Pangenome evidence for extensive interdomain horizontal transfer affecting lineage core and shell genes in uncultured planktonic thaumarchaeota and euryarchaeota.</title>
        <authorList>
            <person name="Deschamps P."/>
            <person name="Zivanovic Y."/>
            <person name="Moreira D."/>
            <person name="Rodriguez-Valera F."/>
            <person name="Lopez-Garcia P."/>
        </authorList>
    </citation>
    <scope>NUCLEOTIDE SEQUENCE</scope>
</reference>
<feature type="compositionally biased region" description="Basic and acidic residues" evidence="1">
    <location>
        <begin position="413"/>
        <end position="432"/>
    </location>
</feature>
<protein>
    <submittedName>
        <fullName evidence="2">Uncharacterized protein</fullName>
    </submittedName>
</protein>
<feature type="region of interest" description="Disordered" evidence="1">
    <location>
        <begin position="238"/>
        <end position="595"/>
    </location>
</feature>
<feature type="compositionally biased region" description="Acidic residues" evidence="1">
    <location>
        <begin position="364"/>
        <end position="380"/>
    </location>
</feature>
<feature type="compositionally biased region" description="Basic and acidic residues" evidence="1">
    <location>
        <begin position="455"/>
        <end position="464"/>
    </location>
</feature>
<dbReference type="EMBL" id="KF901156">
    <property type="protein sequence ID" value="AIF20138.1"/>
    <property type="molecule type" value="Genomic_DNA"/>
</dbReference>
<dbReference type="AlphaFoldDB" id="A0A075I2A1"/>
<dbReference type="SUPFAM" id="SSF52540">
    <property type="entry name" value="P-loop containing nucleoside triphosphate hydrolases"/>
    <property type="match status" value="1"/>
</dbReference>
<organism evidence="2">
    <name type="scientific">uncultured marine group II/III euryarchaeote KM3_88_E02</name>
    <dbReference type="NCBI Taxonomy" id="1456536"/>
    <lineage>
        <taxon>Archaea</taxon>
        <taxon>Methanobacteriati</taxon>
        <taxon>Methanobacteriota</taxon>
        <taxon>environmental samples</taxon>
    </lineage>
</organism>
<proteinExistence type="predicted"/>
<feature type="compositionally biased region" description="Polar residues" evidence="1">
    <location>
        <begin position="526"/>
        <end position="542"/>
    </location>
</feature>
<feature type="compositionally biased region" description="Polar residues" evidence="1">
    <location>
        <begin position="264"/>
        <end position="278"/>
    </location>
</feature>
<feature type="compositionally biased region" description="Polar residues" evidence="1">
    <location>
        <begin position="339"/>
        <end position="350"/>
    </location>
</feature>
<evidence type="ECO:0000256" key="1">
    <source>
        <dbReference type="SAM" id="MobiDB-lite"/>
    </source>
</evidence>
<evidence type="ECO:0000313" key="2">
    <source>
        <dbReference type="EMBL" id="AIF20138.1"/>
    </source>
</evidence>
<accession>A0A075I2A1</accession>
<dbReference type="InterPro" id="IPR027417">
    <property type="entry name" value="P-loop_NTPase"/>
</dbReference>